<keyword evidence="1" id="KW-0175">Coiled coil</keyword>
<feature type="region of interest" description="Disordered" evidence="2">
    <location>
        <begin position="288"/>
        <end position="338"/>
    </location>
</feature>
<evidence type="ECO:0000256" key="1">
    <source>
        <dbReference type="SAM" id="Coils"/>
    </source>
</evidence>
<evidence type="ECO:0000313" key="4">
    <source>
        <dbReference type="Proteomes" id="UP000053259"/>
    </source>
</evidence>
<dbReference type="Proteomes" id="UP000053259">
    <property type="component" value="Unassembled WGS sequence"/>
</dbReference>
<feature type="compositionally biased region" description="Basic residues" evidence="2">
    <location>
        <begin position="192"/>
        <end position="201"/>
    </location>
</feature>
<dbReference type="GeneID" id="27315995"/>
<dbReference type="VEuPathDB" id="FungiDB:PV09_08022"/>
<sequence length="979" mass="107282">MSIWPFANRATAKPKRSAPPPAASQPGKPNVSEENPAEGGVISSPKRRTSRLQKTPSPTPRRGRVQSDATPPALAKEAQHTSPRAAAPPLDPIALASPMDVDFSAARRPRASTGGSAGEEKGITALPGSKTLRTSPHLRPVTQDTADIPYNWNLRSGSHHSLPSNQNPQRRGKLQRNPSRNKRSAQHESPLARRRSSKKRRNDPLREEEIRAMSAPIDVPKRGTDNGIMNREDRKSRGHLNRNLERPTSTVSLPFEESIHSSMSGEAEQRNYRLSVLDVMSPRPTIRFRDMSKTYATDSPSSKLLRQTSRSDRPSGKAVQVRPNTDETRRERIDSLADEMDSTELRDILERDRKRKERKREREAERLKRKLEKRAEEQRTKEWLAQQAEAVEASNARARPAPDALDAAETVHEEQKNTYVAEEADFRMEDLETTETPAVSHDLEKPPIPLEDIHPAFRHQYQGAQKVPSIVGKESMATLQQPETPLSKVETSTEIPALDTARTGSYTTTRPITPLTPVTSTVYHGDRVKASKILGTDVAGGSYTVSNTALDEASRPKDASPNKPTIITRLDEAERNESETPLSTSKKRNGFFASLFRGGRRTVSEAPRDAPTPETSFSSTSREEMSRNIPAHLVHEPSNSTSFKKSGLPLRTTSIFREDLPESLLAPSESRGHAPTDISTSRRGMGARRAHIPSAIMSEGSLRIDSLDDEVMRTPTSPPLGNTSRLLSQSLASVDSEGSWLSGKSPRSTSRAQKHTSYGGSSLGRREEYQGSFEELGMPEDEYFRRLNAPVRSSEPRTSNLSVAIANSQHASSAALRNPNVDTETNLSGSTAPLVEEGQIIPHAGASRQPVVVHGDARYKSSEGLLNDYLSSSPLQSREAGTEDNKNNNKMPDAEYPTPAETPTEGRSSEDTMPIQRATSVNLGKGHARNLSAGSAKLLEITRRGSASLSATPNPPATPQMAQFSLHKEGSGAPTANDP</sequence>
<feature type="compositionally biased region" description="Basic and acidic residues" evidence="2">
    <location>
        <begin position="569"/>
        <end position="578"/>
    </location>
</feature>
<proteinExistence type="predicted"/>
<organism evidence="3 4">
    <name type="scientific">Verruconis gallopava</name>
    <dbReference type="NCBI Taxonomy" id="253628"/>
    <lineage>
        <taxon>Eukaryota</taxon>
        <taxon>Fungi</taxon>
        <taxon>Dikarya</taxon>
        <taxon>Ascomycota</taxon>
        <taxon>Pezizomycotina</taxon>
        <taxon>Dothideomycetes</taxon>
        <taxon>Pleosporomycetidae</taxon>
        <taxon>Venturiales</taxon>
        <taxon>Sympoventuriaceae</taxon>
        <taxon>Verruconis</taxon>
    </lineage>
</organism>
<evidence type="ECO:0000313" key="3">
    <source>
        <dbReference type="EMBL" id="KIW00502.1"/>
    </source>
</evidence>
<dbReference type="OrthoDB" id="4152802at2759"/>
<dbReference type="InParanoid" id="A0A0D1YI59"/>
<accession>A0A0D1YI59</accession>
<dbReference type="RefSeq" id="XP_016210371.1">
    <property type="nucleotide sequence ID" value="XM_016361867.1"/>
</dbReference>
<dbReference type="AlphaFoldDB" id="A0A0D1YI59"/>
<feature type="compositionally biased region" description="Basic residues" evidence="2">
    <location>
        <begin position="170"/>
        <end position="184"/>
    </location>
</feature>
<feature type="region of interest" description="Disordered" evidence="2">
    <location>
        <begin position="736"/>
        <end position="768"/>
    </location>
</feature>
<keyword evidence="4" id="KW-1185">Reference proteome</keyword>
<feature type="compositionally biased region" description="Low complexity" evidence="2">
    <location>
        <begin position="83"/>
        <end position="98"/>
    </location>
</feature>
<feature type="compositionally biased region" description="Polar residues" evidence="2">
    <location>
        <begin position="153"/>
        <end position="169"/>
    </location>
</feature>
<gene>
    <name evidence="3" type="ORF">PV09_08022</name>
</gene>
<feature type="compositionally biased region" description="Low complexity" evidence="2">
    <location>
        <begin position="396"/>
        <end position="408"/>
    </location>
</feature>
<feature type="compositionally biased region" description="Polar residues" evidence="2">
    <location>
        <begin position="294"/>
        <end position="308"/>
    </location>
</feature>
<feature type="region of interest" description="Disordered" evidence="2">
    <location>
        <begin position="864"/>
        <end position="914"/>
    </location>
</feature>
<feature type="region of interest" description="Disordered" evidence="2">
    <location>
        <begin position="549"/>
        <end position="626"/>
    </location>
</feature>
<feature type="region of interest" description="Disordered" evidence="2">
    <location>
        <begin position="1"/>
        <end position="249"/>
    </location>
</feature>
<name>A0A0D1YI59_9PEZI</name>
<protein>
    <submittedName>
        <fullName evidence="3">Uncharacterized protein</fullName>
    </submittedName>
</protein>
<reference evidence="3 4" key="1">
    <citation type="submission" date="2015-01" db="EMBL/GenBank/DDBJ databases">
        <title>The Genome Sequence of Ochroconis gallopava CBS43764.</title>
        <authorList>
            <consortium name="The Broad Institute Genomics Platform"/>
            <person name="Cuomo C."/>
            <person name="de Hoog S."/>
            <person name="Gorbushina A."/>
            <person name="Stielow B."/>
            <person name="Teixiera M."/>
            <person name="Abouelleil A."/>
            <person name="Chapman S.B."/>
            <person name="Priest M."/>
            <person name="Young S.K."/>
            <person name="Wortman J."/>
            <person name="Nusbaum C."/>
            <person name="Birren B."/>
        </authorList>
    </citation>
    <scope>NUCLEOTIDE SEQUENCE [LARGE SCALE GENOMIC DNA]</scope>
    <source>
        <strain evidence="3 4">CBS 43764</strain>
    </source>
</reference>
<feature type="compositionally biased region" description="Basic and acidic residues" evidence="2">
    <location>
        <begin position="202"/>
        <end position="211"/>
    </location>
</feature>
<feature type="region of interest" description="Disordered" evidence="2">
    <location>
        <begin position="391"/>
        <end position="417"/>
    </location>
</feature>
<feature type="compositionally biased region" description="Basic and acidic residues" evidence="2">
    <location>
        <begin position="219"/>
        <end position="235"/>
    </location>
</feature>
<feature type="coiled-coil region" evidence="1">
    <location>
        <begin position="346"/>
        <end position="381"/>
    </location>
</feature>
<feature type="region of interest" description="Disordered" evidence="2">
    <location>
        <begin position="664"/>
        <end position="686"/>
    </location>
</feature>
<feature type="region of interest" description="Disordered" evidence="2">
    <location>
        <begin position="944"/>
        <end position="979"/>
    </location>
</feature>
<feature type="compositionally biased region" description="Polar residues" evidence="2">
    <location>
        <begin position="745"/>
        <end position="760"/>
    </location>
</feature>
<dbReference type="HOGENOM" id="CLU_010101_0_0_1"/>
<feature type="compositionally biased region" description="Basic and acidic residues" evidence="2">
    <location>
        <begin position="324"/>
        <end position="335"/>
    </location>
</feature>
<dbReference type="EMBL" id="KN847563">
    <property type="protein sequence ID" value="KIW00502.1"/>
    <property type="molecule type" value="Genomic_DNA"/>
</dbReference>
<evidence type="ECO:0000256" key="2">
    <source>
        <dbReference type="SAM" id="MobiDB-lite"/>
    </source>
</evidence>